<comment type="caution">
    <text evidence="1">The sequence shown here is derived from an EMBL/GenBank/DDBJ whole genome shotgun (WGS) entry which is preliminary data.</text>
</comment>
<name>A0A401UBJ4_9BACT</name>
<evidence type="ECO:0000313" key="2">
    <source>
        <dbReference type="Proteomes" id="UP000288227"/>
    </source>
</evidence>
<dbReference type="Proteomes" id="UP000288227">
    <property type="component" value="Unassembled WGS sequence"/>
</dbReference>
<reference evidence="1 2" key="1">
    <citation type="submission" date="2018-11" db="EMBL/GenBank/DDBJ databases">
        <title>Chryseotalea sanarue gen. nov., sp., nov., a member of the family Cytophagaceae, isolated from a brackish lake in Hamamatsu Japan.</title>
        <authorList>
            <person name="Maejima Y."/>
            <person name="Iino T."/>
            <person name="Muraguchi Y."/>
            <person name="Fukuda K."/>
            <person name="Ohkuma M."/>
            <person name="Moriuchi R."/>
            <person name="Dohra H."/>
            <person name="Kimbara K."/>
            <person name="Shintani M."/>
        </authorList>
    </citation>
    <scope>NUCLEOTIDE SEQUENCE [LARGE SCALE GENOMIC DNA]</scope>
    <source>
        <strain evidence="1 2">Ys</strain>
    </source>
</reference>
<protein>
    <recommendedName>
        <fullName evidence="3">Type IX secretion system protein PorQ</fullName>
    </recommendedName>
</protein>
<proteinExistence type="predicted"/>
<evidence type="ECO:0000313" key="1">
    <source>
        <dbReference type="EMBL" id="GCC52261.1"/>
    </source>
</evidence>
<dbReference type="EMBL" id="BHXQ01000004">
    <property type="protein sequence ID" value="GCC52261.1"/>
    <property type="molecule type" value="Genomic_DNA"/>
</dbReference>
<keyword evidence="2" id="KW-1185">Reference proteome</keyword>
<dbReference type="RefSeq" id="WP_127122901.1">
    <property type="nucleotide sequence ID" value="NZ_BHXQ01000004.1"/>
</dbReference>
<sequence>MKGGFVQIFKKQAIGIACFFFFTGWVQGQSAYTFLNTPSSARLAALGGVNVSLADRDVNLFSANPSLVGDTLNGFVSANYQFYLADIGQANFTYQHKFKKAGSFNFGVQHFSYGTINSYDPAGLPVGTFNSGETALMLGKYFSANVFRFGATFKTVFSNLAGFRSTALVLDLGGLFVHPEQNLTIGLAIKNIGFSLTEYTESGNTQLPFDVQVGTTFKPEHMPFRFSITAFDLTDYDAFENQEDSPSPVDKVMRHLNVGTELLLSKNVNILLAYNFRRRQELKLEEIGGGAGLSLGLSFQIKTIELVLSRVGYGPRQASYGFTLNSDLKKIIRKREKI</sequence>
<organism evidence="1 2">
    <name type="scientific">Chryseotalea sanaruensis</name>
    <dbReference type="NCBI Taxonomy" id="2482724"/>
    <lineage>
        <taxon>Bacteria</taxon>
        <taxon>Pseudomonadati</taxon>
        <taxon>Bacteroidota</taxon>
        <taxon>Cytophagia</taxon>
        <taxon>Cytophagales</taxon>
        <taxon>Chryseotaleaceae</taxon>
        <taxon>Chryseotalea</taxon>
    </lineage>
</organism>
<dbReference type="OrthoDB" id="9809953at2"/>
<dbReference type="NCBIfam" id="NF033709">
    <property type="entry name" value="PorV_fam"/>
    <property type="match status" value="1"/>
</dbReference>
<gene>
    <name evidence="1" type="ORF">SanaruYs_24970</name>
</gene>
<dbReference type="AlphaFoldDB" id="A0A401UBJ4"/>
<dbReference type="NCBIfam" id="NF033711">
    <property type="entry name" value="T9SS_PorQ"/>
    <property type="match status" value="1"/>
</dbReference>
<evidence type="ECO:0008006" key="3">
    <source>
        <dbReference type="Google" id="ProtNLM"/>
    </source>
</evidence>
<accession>A0A401UBJ4</accession>